<proteinExistence type="predicted"/>
<keyword evidence="5 8" id="KW-1133">Transmembrane helix</keyword>
<feature type="transmembrane region" description="Helical" evidence="8">
    <location>
        <begin position="31"/>
        <end position="52"/>
    </location>
</feature>
<comment type="subcellular location">
    <subcellularLocation>
        <location evidence="2">Cell membrane</location>
    </subcellularLocation>
    <subcellularLocation>
        <location evidence="1">Membrane</location>
        <topology evidence="1">Single-pass membrane protein</topology>
    </subcellularLocation>
</comment>
<evidence type="ECO:0000256" key="2">
    <source>
        <dbReference type="ARBA" id="ARBA00004236"/>
    </source>
</evidence>
<keyword evidence="11" id="KW-1185">Reference proteome</keyword>
<evidence type="ECO:0000256" key="4">
    <source>
        <dbReference type="ARBA" id="ARBA00022692"/>
    </source>
</evidence>
<evidence type="ECO:0000256" key="6">
    <source>
        <dbReference type="ARBA" id="ARBA00023136"/>
    </source>
</evidence>
<keyword evidence="3" id="KW-1003">Cell membrane</keyword>
<evidence type="ECO:0000256" key="1">
    <source>
        <dbReference type="ARBA" id="ARBA00004167"/>
    </source>
</evidence>
<sequence>MARSPHSNEAFFREVDDEVRREKMTVAARRYGLIAAALVVIGLIAFGGWLFWQHHRDVRAGENGEVLTAAMTALGAGNSAAAKTKLATLEQDGSAGYAALAGVLQADALIRDGKNGDAATKFMAVANDAGAPQPVRDLALVRATALAFDTLPPGTVIARLKPLMVPGTAWFGSAGELTGLAQMKLGQTKEAAQSFAEVAKDRSVPQSLRGRVAQLAADLGRDVQPADSGRS</sequence>
<dbReference type="Pfam" id="PF09976">
    <property type="entry name" value="TPR_21"/>
    <property type="match status" value="1"/>
</dbReference>
<evidence type="ECO:0000256" key="7">
    <source>
        <dbReference type="ARBA" id="ARBA00023186"/>
    </source>
</evidence>
<evidence type="ECO:0000256" key="5">
    <source>
        <dbReference type="ARBA" id="ARBA00022989"/>
    </source>
</evidence>
<dbReference type="PANTHER" id="PTHR38035">
    <property type="entry name" value="UPF0070 PROTEIN YFGM"/>
    <property type="match status" value="1"/>
</dbReference>
<evidence type="ECO:0000256" key="8">
    <source>
        <dbReference type="SAM" id="Phobius"/>
    </source>
</evidence>
<gene>
    <name evidence="10" type="ORF">LHA26_04040</name>
</gene>
<dbReference type="Proteomes" id="UP001056937">
    <property type="component" value="Chromosome 1"/>
</dbReference>
<keyword evidence="7" id="KW-0143">Chaperone</keyword>
<dbReference type="EMBL" id="CP084930">
    <property type="protein sequence ID" value="USI73652.1"/>
    <property type="molecule type" value="Genomic_DNA"/>
</dbReference>
<reference evidence="10" key="1">
    <citation type="journal article" date="2022" name="Toxins">
        <title>Genomic Analysis of Sphingopyxis sp. USTB-05 for Biodegrading Cyanobacterial Hepatotoxins.</title>
        <authorList>
            <person name="Liu C."/>
            <person name="Xu Q."/>
            <person name="Zhao Z."/>
            <person name="Zhang H."/>
            <person name="Liu X."/>
            <person name="Yin C."/>
            <person name="Liu Y."/>
            <person name="Yan H."/>
        </authorList>
    </citation>
    <scope>NUCLEOTIDE SEQUENCE</scope>
    <source>
        <strain evidence="10">NBD5</strain>
    </source>
</reference>
<dbReference type="InterPro" id="IPR026039">
    <property type="entry name" value="YfgM"/>
</dbReference>
<keyword evidence="4 8" id="KW-0812">Transmembrane</keyword>
<accession>A0ABY4X9N7</accession>
<name>A0ABY4X9N7_9SPHN</name>
<dbReference type="InterPro" id="IPR018704">
    <property type="entry name" value="SecYEG/CpoB_TPR"/>
</dbReference>
<dbReference type="PANTHER" id="PTHR38035:SF1">
    <property type="entry name" value="ANCILLARY SECYEG TRANSLOCON SUBUNIT"/>
    <property type="match status" value="1"/>
</dbReference>
<protein>
    <submittedName>
        <fullName evidence="10">Tetratricopeptide repeat protein</fullName>
    </submittedName>
</protein>
<keyword evidence="6 8" id="KW-0472">Membrane</keyword>
<evidence type="ECO:0000256" key="3">
    <source>
        <dbReference type="ARBA" id="ARBA00022475"/>
    </source>
</evidence>
<evidence type="ECO:0000313" key="11">
    <source>
        <dbReference type="Proteomes" id="UP001056937"/>
    </source>
</evidence>
<organism evidence="10 11">
    <name type="scientific">Sphingomonas morindae</name>
    <dbReference type="NCBI Taxonomy" id="1541170"/>
    <lineage>
        <taxon>Bacteria</taxon>
        <taxon>Pseudomonadati</taxon>
        <taxon>Pseudomonadota</taxon>
        <taxon>Alphaproteobacteria</taxon>
        <taxon>Sphingomonadales</taxon>
        <taxon>Sphingomonadaceae</taxon>
        <taxon>Sphingomonas</taxon>
    </lineage>
</organism>
<feature type="domain" description="Ancillary SecYEG translocon subunit/Cell division coordinator CpoB TPR" evidence="9">
    <location>
        <begin position="30"/>
        <end position="200"/>
    </location>
</feature>
<evidence type="ECO:0000259" key="9">
    <source>
        <dbReference type="Pfam" id="PF09976"/>
    </source>
</evidence>
<evidence type="ECO:0000313" key="10">
    <source>
        <dbReference type="EMBL" id="USI73652.1"/>
    </source>
</evidence>
<dbReference type="RefSeq" id="WP_252167458.1">
    <property type="nucleotide sequence ID" value="NZ_CP084930.1"/>
</dbReference>